<organism evidence="1 2">
    <name type="scientific">Pleomassaria siparia CBS 279.74</name>
    <dbReference type="NCBI Taxonomy" id="1314801"/>
    <lineage>
        <taxon>Eukaryota</taxon>
        <taxon>Fungi</taxon>
        <taxon>Dikarya</taxon>
        <taxon>Ascomycota</taxon>
        <taxon>Pezizomycotina</taxon>
        <taxon>Dothideomycetes</taxon>
        <taxon>Pleosporomycetidae</taxon>
        <taxon>Pleosporales</taxon>
        <taxon>Pleomassariaceae</taxon>
        <taxon>Pleomassaria</taxon>
    </lineage>
</organism>
<dbReference type="Proteomes" id="UP000799428">
    <property type="component" value="Unassembled WGS sequence"/>
</dbReference>
<dbReference type="EMBL" id="MU005765">
    <property type="protein sequence ID" value="KAF2713896.1"/>
    <property type="molecule type" value="Genomic_DNA"/>
</dbReference>
<evidence type="ECO:0000313" key="2">
    <source>
        <dbReference type="Proteomes" id="UP000799428"/>
    </source>
</evidence>
<gene>
    <name evidence="1" type="ORF">K504DRAFT_150759</name>
</gene>
<protein>
    <submittedName>
        <fullName evidence="1">Uncharacterized protein</fullName>
    </submittedName>
</protein>
<dbReference type="AlphaFoldDB" id="A0A6G1KLX8"/>
<sequence length="68" mass="7861">MQKKLIERQSTGVIGILQSLFNLCHGPRREVALLIVHHYSNTYVTCTLNAIMYIHGLIMTYRYLSSCF</sequence>
<accession>A0A6G1KLX8</accession>
<keyword evidence="2" id="KW-1185">Reference proteome</keyword>
<reference evidence="1" key="1">
    <citation type="journal article" date="2020" name="Stud. Mycol.">
        <title>101 Dothideomycetes genomes: a test case for predicting lifestyles and emergence of pathogens.</title>
        <authorList>
            <person name="Haridas S."/>
            <person name="Albert R."/>
            <person name="Binder M."/>
            <person name="Bloem J."/>
            <person name="Labutti K."/>
            <person name="Salamov A."/>
            <person name="Andreopoulos B."/>
            <person name="Baker S."/>
            <person name="Barry K."/>
            <person name="Bills G."/>
            <person name="Bluhm B."/>
            <person name="Cannon C."/>
            <person name="Castanera R."/>
            <person name="Culley D."/>
            <person name="Daum C."/>
            <person name="Ezra D."/>
            <person name="Gonzalez J."/>
            <person name="Henrissat B."/>
            <person name="Kuo A."/>
            <person name="Liang C."/>
            <person name="Lipzen A."/>
            <person name="Lutzoni F."/>
            <person name="Magnuson J."/>
            <person name="Mondo S."/>
            <person name="Nolan M."/>
            <person name="Ohm R."/>
            <person name="Pangilinan J."/>
            <person name="Park H.-J."/>
            <person name="Ramirez L."/>
            <person name="Alfaro M."/>
            <person name="Sun H."/>
            <person name="Tritt A."/>
            <person name="Yoshinaga Y."/>
            <person name="Zwiers L.-H."/>
            <person name="Turgeon B."/>
            <person name="Goodwin S."/>
            <person name="Spatafora J."/>
            <person name="Crous P."/>
            <person name="Grigoriev I."/>
        </authorList>
    </citation>
    <scope>NUCLEOTIDE SEQUENCE</scope>
    <source>
        <strain evidence="1">CBS 279.74</strain>
    </source>
</reference>
<evidence type="ECO:0000313" key="1">
    <source>
        <dbReference type="EMBL" id="KAF2713896.1"/>
    </source>
</evidence>
<proteinExistence type="predicted"/>
<name>A0A6G1KLX8_9PLEO</name>